<organism evidence="2 3">
    <name type="scientific">Verticillium longisporum</name>
    <name type="common">Verticillium dahliae var. longisporum</name>
    <dbReference type="NCBI Taxonomy" id="100787"/>
    <lineage>
        <taxon>Eukaryota</taxon>
        <taxon>Fungi</taxon>
        <taxon>Dikarya</taxon>
        <taxon>Ascomycota</taxon>
        <taxon>Pezizomycotina</taxon>
        <taxon>Sordariomycetes</taxon>
        <taxon>Hypocreomycetidae</taxon>
        <taxon>Glomerellales</taxon>
        <taxon>Plectosphaerellaceae</taxon>
        <taxon>Verticillium</taxon>
    </lineage>
</organism>
<evidence type="ECO:0000313" key="3">
    <source>
        <dbReference type="Proteomes" id="UP000045706"/>
    </source>
</evidence>
<sequence length="467" mass="50676">MTIIDQGQARPIDLARGWPSLDMLPSHLLSEAAVKTLKDPSKYLPALQYGDDAGYEPLRKEIASWISNVDGRAHLPEHICVTAGACLGMASVLQSFTDPSITRAVWIVAPAYHLSFGMFKDAGFENRLMSVPEETDGIDLEWLGIQLAMCDEGHSQPELDPRKPGSGRKFYRHVIYTVPTCANPSGRTMSLSTRSRLVALARKHDALIICDDVYDLLQWPLLPNSLLPEPLPACPENENYKVYPPVQLPENTALPRLSDLDLDLGPSAHDVQNGNHSGHAISNNSFSKILGPGVRTGWVQGTPAFIHGLSQTGSTVSGGAPSQFASAIVHELLQSGRLEEHIARCVRPGLQRRHAILARAVALVGTYLAPLGVSWVRRDDDGVFGGYFLWLTLPVGSPPATEFAARAEAEEGVLVAPGDLFGVPGCGAGNLYQRNVRLCFAWEDDGTFEEAVRGLANVLRKSIRNGV</sequence>
<proteinExistence type="predicted"/>
<protein>
    <recommendedName>
        <fullName evidence="1">Aminotransferase class I/classII large domain-containing protein</fullName>
    </recommendedName>
</protein>
<dbReference type="Gene3D" id="3.90.1150.10">
    <property type="entry name" value="Aspartate Aminotransferase, domain 1"/>
    <property type="match status" value="1"/>
</dbReference>
<dbReference type="InterPro" id="IPR015424">
    <property type="entry name" value="PyrdxlP-dep_Trfase"/>
</dbReference>
<dbReference type="SUPFAM" id="SSF53383">
    <property type="entry name" value="PLP-dependent transferases"/>
    <property type="match status" value="1"/>
</dbReference>
<dbReference type="CDD" id="cd00609">
    <property type="entry name" value="AAT_like"/>
    <property type="match status" value="1"/>
</dbReference>
<reference evidence="3" key="1">
    <citation type="submission" date="2015-05" db="EMBL/GenBank/DDBJ databases">
        <authorList>
            <person name="Fogelqvist Johan"/>
        </authorList>
    </citation>
    <scope>NUCLEOTIDE SEQUENCE [LARGE SCALE GENOMIC DNA]</scope>
</reference>
<dbReference type="Proteomes" id="UP000045706">
    <property type="component" value="Unassembled WGS sequence"/>
</dbReference>
<gene>
    <name evidence="2" type="ORF">BN1723_013696</name>
</gene>
<dbReference type="InterPro" id="IPR004839">
    <property type="entry name" value="Aminotransferase_I/II_large"/>
</dbReference>
<dbReference type="Pfam" id="PF00155">
    <property type="entry name" value="Aminotran_1_2"/>
    <property type="match status" value="1"/>
</dbReference>
<dbReference type="Gene3D" id="3.40.640.10">
    <property type="entry name" value="Type I PLP-dependent aspartate aminotransferase-like (Major domain)"/>
    <property type="match status" value="1"/>
</dbReference>
<feature type="non-terminal residue" evidence="2">
    <location>
        <position position="467"/>
    </location>
</feature>
<evidence type="ECO:0000259" key="1">
    <source>
        <dbReference type="Pfam" id="PF00155"/>
    </source>
</evidence>
<dbReference type="GO" id="GO:0030170">
    <property type="term" value="F:pyridoxal phosphate binding"/>
    <property type="evidence" value="ECO:0007669"/>
    <property type="project" value="InterPro"/>
</dbReference>
<dbReference type="EMBL" id="CVQI01018446">
    <property type="protein sequence ID" value="CRK25783.1"/>
    <property type="molecule type" value="Genomic_DNA"/>
</dbReference>
<dbReference type="AlphaFoldDB" id="A0A0G4LUQ4"/>
<dbReference type="InterPro" id="IPR015422">
    <property type="entry name" value="PyrdxlP-dep_Trfase_small"/>
</dbReference>
<dbReference type="InterPro" id="IPR015421">
    <property type="entry name" value="PyrdxlP-dep_Trfase_major"/>
</dbReference>
<dbReference type="GO" id="GO:0047536">
    <property type="term" value="F:2-aminoadipate transaminase activity"/>
    <property type="evidence" value="ECO:0007669"/>
    <property type="project" value="TreeGrafter"/>
</dbReference>
<dbReference type="PANTHER" id="PTHR42858">
    <property type="entry name" value="AMINOTRANSFERASE"/>
    <property type="match status" value="1"/>
</dbReference>
<name>A0A0G4LUQ4_VERLO</name>
<evidence type="ECO:0000313" key="2">
    <source>
        <dbReference type="EMBL" id="CRK25783.1"/>
    </source>
</evidence>
<feature type="domain" description="Aminotransferase class I/classII large" evidence="1">
    <location>
        <begin position="27"/>
        <end position="453"/>
    </location>
</feature>
<accession>A0A0G4LUQ4</accession>
<dbReference type="PANTHER" id="PTHR42858:SF1">
    <property type="entry name" value="LD15494P"/>
    <property type="match status" value="1"/>
</dbReference>